<accession>A0A6M2BXC2</accession>
<evidence type="ECO:0000256" key="3">
    <source>
        <dbReference type="ARBA" id="ARBA00023285"/>
    </source>
</evidence>
<dbReference type="GO" id="GO:0031471">
    <property type="term" value="C:ethanolamine degradation polyhedral organelle"/>
    <property type="evidence" value="ECO:0007669"/>
    <property type="project" value="UniProtKB-UniRule"/>
</dbReference>
<dbReference type="PIRSF" id="PIRSF018982">
    <property type="entry name" value="EutC"/>
    <property type="match status" value="1"/>
</dbReference>
<dbReference type="UniPathway" id="UPA00560"/>
<dbReference type="InterPro" id="IPR009246">
    <property type="entry name" value="EutC"/>
</dbReference>
<comment type="catalytic activity">
    <reaction evidence="5">
        <text>ethanolamine = acetaldehyde + NH4(+)</text>
        <dbReference type="Rhea" id="RHEA:15313"/>
        <dbReference type="ChEBI" id="CHEBI:15343"/>
        <dbReference type="ChEBI" id="CHEBI:28938"/>
        <dbReference type="ChEBI" id="CHEBI:57603"/>
        <dbReference type="EC" id="4.3.1.7"/>
    </reaction>
</comment>
<comment type="cofactor">
    <cofactor evidence="5">
        <name>adenosylcob(III)alamin</name>
        <dbReference type="ChEBI" id="CHEBI:18408"/>
    </cofactor>
    <text evidence="5">Binds between the large and small subunits.</text>
</comment>
<comment type="caution">
    <text evidence="6">The sequence shown here is derived from an EMBL/GenBank/DDBJ whole genome shotgun (WGS) entry which is preliminary data.</text>
</comment>
<dbReference type="EMBL" id="JAAMOW010000009">
    <property type="protein sequence ID" value="NGY06517.1"/>
    <property type="molecule type" value="Genomic_DNA"/>
</dbReference>
<dbReference type="PANTHER" id="PTHR39330:SF1">
    <property type="entry name" value="ETHANOLAMINE AMMONIA-LYASE SMALL SUBUNIT"/>
    <property type="match status" value="1"/>
</dbReference>
<feature type="binding site" evidence="5">
    <location>
        <position position="204"/>
    </location>
    <ligand>
        <name>adenosylcob(III)alamin</name>
        <dbReference type="ChEBI" id="CHEBI:18408"/>
    </ligand>
</feature>
<comment type="subunit">
    <text evidence="5">The basic unit is a heterodimer which dimerizes to form tetramers. The heterotetramers trimerize; 6 large subunits form a core ring with 6 small subunits projecting outwards.</text>
</comment>
<dbReference type="HAMAP" id="MF_00601">
    <property type="entry name" value="EutC"/>
    <property type="match status" value="1"/>
</dbReference>
<gene>
    <name evidence="5" type="primary">eutC</name>
    <name evidence="6" type="ORF">G7Y85_17215</name>
</gene>
<keyword evidence="1 5" id="KW-0846">Cobalamin</keyword>
<comment type="pathway">
    <text evidence="5">Amine and polyamine degradation; ethanolamine degradation.</text>
</comment>
<comment type="similarity">
    <text evidence="5">Belongs to the EutC family.</text>
</comment>
<dbReference type="Gene3D" id="3.40.50.11240">
    <property type="entry name" value="Ethanolamine ammonia-lyase light chain (EutC)"/>
    <property type="match status" value="1"/>
</dbReference>
<reference evidence="6 7" key="1">
    <citation type="journal article" date="2014" name="Int. J. Syst. Evol. Microbiol.">
        <title>Solimonas terrae sp. nov., isolated from soil.</title>
        <authorList>
            <person name="Kim S.J."/>
            <person name="Moon J.Y."/>
            <person name="Weon H.Y."/>
            <person name="Ahn J.H."/>
            <person name="Chen W.M."/>
            <person name="Kwon S.W."/>
        </authorList>
    </citation>
    <scope>NUCLEOTIDE SEQUENCE [LARGE SCALE GENOMIC DNA]</scope>
    <source>
        <strain evidence="6 7">KIS83-12</strain>
    </source>
</reference>
<keyword evidence="2 5" id="KW-0456">Lyase</keyword>
<evidence type="ECO:0000256" key="2">
    <source>
        <dbReference type="ARBA" id="ARBA00023239"/>
    </source>
</evidence>
<dbReference type="Pfam" id="PF05985">
    <property type="entry name" value="EutC"/>
    <property type="match status" value="1"/>
</dbReference>
<dbReference type="GO" id="GO:0046336">
    <property type="term" value="P:ethanolamine catabolic process"/>
    <property type="evidence" value="ECO:0007669"/>
    <property type="project" value="UniProtKB-UniRule"/>
</dbReference>
<evidence type="ECO:0000313" key="6">
    <source>
        <dbReference type="EMBL" id="NGY06517.1"/>
    </source>
</evidence>
<sequence length="253" mass="26847">MSDERAIDSARDPFARLRQATRARIALGRAGDALPTRALLDFQLGHSRARDAVHGAVDFDAIAERLPTPSLRIRSQVRDRAEYLRRPDLGRRVHADDLAMFAAGRGAFDLAFVIADGLSAAAVNAHAVALIDACWPRLHGWRLAPLVLGEQARVAFGDEVGAALGARIVAVLIGERPGLSVADSLGVYLTWDPKVGRSDAERNCISNIHADGLSPARAADTLIGLLTAVRRIEGSGVAVKADTAALASLSRGD</sequence>
<keyword evidence="7" id="KW-1185">Reference proteome</keyword>
<dbReference type="EC" id="4.3.1.7" evidence="5"/>
<dbReference type="AlphaFoldDB" id="A0A6M2BXC2"/>
<dbReference type="GO" id="GO:0008851">
    <property type="term" value="F:ethanolamine ammonia-lyase activity"/>
    <property type="evidence" value="ECO:0007669"/>
    <property type="project" value="UniProtKB-UniRule"/>
</dbReference>
<dbReference type="PANTHER" id="PTHR39330">
    <property type="entry name" value="ETHANOLAMINE AMMONIA-LYASE LIGHT CHAIN"/>
    <property type="match status" value="1"/>
</dbReference>
<dbReference type="RefSeq" id="WP_166260212.1">
    <property type="nucleotide sequence ID" value="NZ_JAAMOW010000009.1"/>
</dbReference>
<evidence type="ECO:0000256" key="1">
    <source>
        <dbReference type="ARBA" id="ARBA00022628"/>
    </source>
</evidence>
<dbReference type="GO" id="GO:0031419">
    <property type="term" value="F:cobalamin binding"/>
    <property type="evidence" value="ECO:0007669"/>
    <property type="project" value="UniProtKB-UniRule"/>
</dbReference>
<keyword evidence="4 5" id="KW-1283">Bacterial microcompartment</keyword>
<proteinExistence type="inferred from homology"/>
<dbReference type="InterPro" id="IPR042255">
    <property type="entry name" value="EutC_N"/>
</dbReference>
<evidence type="ECO:0000313" key="7">
    <source>
        <dbReference type="Proteomes" id="UP000472676"/>
    </source>
</evidence>
<keyword evidence="3 5" id="KW-0170">Cobalt</keyword>
<dbReference type="Proteomes" id="UP000472676">
    <property type="component" value="Unassembled WGS sequence"/>
</dbReference>
<organism evidence="6 7">
    <name type="scientific">Solimonas terrae</name>
    <dbReference type="NCBI Taxonomy" id="1396819"/>
    <lineage>
        <taxon>Bacteria</taxon>
        <taxon>Pseudomonadati</taxon>
        <taxon>Pseudomonadota</taxon>
        <taxon>Gammaproteobacteria</taxon>
        <taxon>Nevskiales</taxon>
        <taxon>Nevskiaceae</taxon>
        <taxon>Solimonas</taxon>
    </lineage>
</organism>
<feature type="binding site" evidence="5">
    <location>
        <position position="154"/>
    </location>
    <ligand>
        <name>adenosylcob(III)alamin</name>
        <dbReference type="ChEBI" id="CHEBI:18408"/>
    </ligand>
</feature>
<dbReference type="NCBIfam" id="NF003971">
    <property type="entry name" value="PRK05465.1"/>
    <property type="match status" value="1"/>
</dbReference>
<dbReference type="Gene3D" id="1.10.30.40">
    <property type="entry name" value="Ethanolamine ammonia-lyase light chain (EutC), N-terminal domain"/>
    <property type="match status" value="1"/>
</dbReference>
<dbReference type="InterPro" id="IPR042251">
    <property type="entry name" value="EutC_C"/>
</dbReference>
<comment type="function">
    <text evidence="5">Catalyzes the deamination of various vicinal amino-alcohols to oxo compounds. Allows this organism to utilize ethanolamine as the sole source of nitrogen and carbon in the presence of external vitamin B12.</text>
</comment>
<evidence type="ECO:0000256" key="4">
    <source>
        <dbReference type="ARBA" id="ARBA00024446"/>
    </source>
</evidence>
<dbReference type="GO" id="GO:0009350">
    <property type="term" value="C:ethanolamine ammonia-lyase complex"/>
    <property type="evidence" value="ECO:0007669"/>
    <property type="project" value="UniProtKB-UniRule"/>
</dbReference>
<comment type="subcellular location">
    <subcellularLocation>
        <location evidence="5">Bacterial microcompartment</location>
    </subcellularLocation>
</comment>
<name>A0A6M2BXC2_9GAMM</name>
<evidence type="ECO:0000256" key="5">
    <source>
        <dbReference type="HAMAP-Rule" id="MF_00601"/>
    </source>
</evidence>
<protein>
    <recommendedName>
        <fullName evidence="5">Ethanolamine ammonia-lyase small subunit</fullName>
        <shortName evidence="5">EAL small subunit</shortName>
        <ecNumber evidence="5">4.3.1.7</ecNumber>
    </recommendedName>
</protein>
<dbReference type="GO" id="GO:0006520">
    <property type="term" value="P:amino acid metabolic process"/>
    <property type="evidence" value="ECO:0007669"/>
    <property type="project" value="InterPro"/>
</dbReference>
<feature type="binding site" evidence="5">
    <location>
        <position position="175"/>
    </location>
    <ligand>
        <name>adenosylcob(III)alamin</name>
        <dbReference type="ChEBI" id="CHEBI:18408"/>
    </ligand>
</feature>